<evidence type="ECO:0000259" key="2">
    <source>
        <dbReference type="Pfam" id="PF13354"/>
    </source>
</evidence>
<reference evidence="3 4" key="1">
    <citation type="submission" date="2018-08" db="EMBL/GenBank/DDBJ databases">
        <title>Wenzhouxiangella salilacus sp. nov., a novel bacterium isolated from a saline lake in Xinjiang Province, China.</title>
        <authorList>
            <person name="Han S."/>
        </authorList>
    </citation>
    <scope>NUCLEOTIDE SEQUENCE [LARGE SCALE GENOMIC DNA]</scope>
    <source>
        <strain evidence="3 4">XDB06</strain>
    </source>
</reference>
<dbReference type="GO" id="GO:0030655">
    <property type="term" value="P:beta-lactam antibiotic catabolic process"/>
    <property type="evidence" value="ECO:0007669"/>
    <property type="project" value="InterPro"/>
</dbReference>
<dbReference type="InterPro" id="IPR012338">
    <property type="entry name" value="Beta-lactam/transpept-like"/>
</dbReference>
<dbReference type="GO" id="GO:0008800">
    <property type="term" value="F:beta-lactamase activity"/>
    <property type="evidence" value="ECO:0007669"/>
    <property type="project" value="UniProtKB-EC"/>
</dbReference>
<dbReference type="GO" id="GO:0046677">
    <property type="term" value="P:response to antibiotic"/>
    <property type="evidence" value="ECO:0007669"/>
    <property type="project" value="InterPro"/>
</dbReference>
<evidence type="ECO:0000256" key="1">
    <source>
        <dbReference type="ARBA" id="ARBA00001526"/>
    </source>
</evidence>
<sequence>MQSFSGFSSAGRLAALPILFALFLMVSPPADCGEGSDRVFASAFSEDIHPLFPSSGGTVDWPDYGLSDRLQWVIDELAASETTSLAEIQARFSGGFDQPGLVSFFNDVLRPQFPDAVVVDVVGVSPTRATVVIDGDNPASELGYLNLWTQYAGSGLITYFSVGNFSGSVQFPGDQYLTLGEAADHFQGLTPANSLYIGRIDSQGQCSPVLQREAQTPRALGSIFKMWVLAAVAQRLADGLSNPQDPITLVAAERAAGGIINEEPLGTSFSVDHMATLMMGNSDNTSTDHLHELVGRTAIAGQLADIGVENPQLLQPFLNISEQFHVFTRFDLPTAQSYVSGSQAFREQFLNDEIVPEGPSYPIDFPFFHDALLTEGTWRATAEDICRTLASLQGLPRNSSAFEVVDRAMGSQAAQPGVRNEWARVWYKGGSLESGISGLHVLTHAWLLQADGASRPWVVVALSNNEAGNIDAIAIQSVTSRILELVAGMPD</sequence>
<feature type="domain" description="Beta-lactamase class A catalytic" evidence="2">
    <location>
        <begin position="211"/>
        <end position="431"/>
    </location>
</feature>
<protein>
    <recommendedName>
        <fullName evidence="2">Beta-lactamase class A catalytic domain-containing protein</fullName>
    </recommendedName>
</protein>
<comment type="caution">
    <text evidence="3">The sequence shown here is derived from an EMBL/GenBank/DDBJ whole genome shotgun (WGS) entry which is preliminary data.</text>
</comment>
<dbReference type="OrthoDB" id="108135at2"/>
<proteinExistence type="predicted"/>
<dbReference type="Gene3D" id="3.40.710.10">
    <property type="entry name" value="DD-peptidase/beta-lactamase superfamily"/>
    <property type="match status" value="1"/>
</dbReference>
<accession>A0A3E1K8V9</accession>
<dbReference type="InterPro" id="IPR000871">
    <property type="entry name" value="Beta-lactam_class-A"/>
</dbReference>
<dbReference type="AlphaFoldDB" id="A0A3E1K8V9"/>
<dbReference type="EMBL" id="QUZK01000035">
    <property type="protein sequence ID" value="RFF30435.1"/>
    <property type="molecule type" value="Genomic_DNA"/>
</dbReference>
<gene>
    <name evidence="3" type="ORF">DZC52_08090</name>
</gene>
<dbReference type="PANTHER" id="PTHR35333">
    <property type="entry name" value="BETA-LACTAMASE"/>
    <property type="match status" value="1"/>
</dbReference>
<dbReference type="RefSeq" id="WP_116650628.1">
    <property type="nucleotide sequence ID" value="NZ_QUZK01000035.1"/>
</dbReference>
<dbReference type="PANTHER" id="PTHR35333:SF5">
    <property type="entry name" value="CONSERVED LIPOPROTEIN LPQF-RELATED"/>
    <property type="match status" value="1"/>
</dbReference>
<evidence type="ECO:0000313" key="4">
    <source>
        <dbReference type="Proteomes" id="UP000260351"/>
    </source>
</evidence>
<comment type="catalytic activity">
    <reaction evidence="1">
        <text>a beta-lactam + H2O = a substituted beta-amino acid</text>
        <dbReference type="Rhea" id="RHEA:20401"/>
        <dbReference type="ChEBI" id="CHEBI:15377"/>
        <dbReference type="ChEBI" id="CHEBI:35627"/>
        <dbReference type="ChEBI" id="CHEBI:140347"/>
        <dbReference type="EC" id="3.5.2.6"/>
    </reaction>
</comment>
<organism evidence="3 4">
    <name type="scientific">Wenzhouxiangella sediminis</name>
    <dbReference type="NCBI Taxonomy" id="1792836"/>
    <lineage>
        <taxon>Bacteria</taxon>
        <taxon>Pseudomonadati</taxon>
        <taxon>Pseudomonadota</taxon>
        <taxon>Gammaproteobacteria</taxon>
        <taxon>Chromatiales</taxon>
        <taxon>Wenzhouxiangellaceae</taxon>
        <taxon>Wenzhouxiangella</taxon>
    </lineage>
</organism>
<keyword evidence="4" id="KW-1185">Reference proteome</keyword>
<dbReference type="Pfam" id="PF13354">
    <property type="entry name" value="Beta-lactamase2"/>
    <property type="match status" value="1"/>
</dbReference>
<dbReference type="InterPro" id="IPR045155">
    <property type="entry name" value="Beta-lactam_cat"/>
</dbReference>
<name>A0A3E1K8V9_9GAMM</name>
<dbReference type="SUPFAM" id="SSF56601">
    <property type="entry name" value="beta-lactamase/transpeptidase-like"/>
    <property type="match status" value="1"/>
</dbReference>
<evidence type="ECO:0000313" key="3">
    <source>
        <dbReference type="EMBL" id="RFF30435.1"/>
    </source>
</evidence>
<dbReference type="Proteomes" id="UP000260351">
    <property type="component" value="Unassembled WGS sequence"/>
</dbReference>